<dbReference type="EMBL" id="QZJZ01000077">
    <property type="protein sequence ID" value="RJP57644.1"/>
    <property type="molecule type" value="Genomic_DNA"/>
</dbReference>
<dbReference type="SUPFAM" id="SSF141371">
    <property type="entry name" value="PilZ domain-like"/>
    <property type="match status" value="1"/>
</dbReference>
<evidence type="ECO:0000313" key="3">
    <source>
        <dbReference type="Proteomes" id="UP000266426"/>
    </source>
</evidence>
<evidence type="ECO:0000313" key="2">
    <source>
        <dbReference type="EMBL" id="RJP57644.1"/>
    </source>
</evidence>
<protein>
    <submittedName>
        <fullName evidence="2">PilZ domain-containing protein</fullName>
    </submittedName>
</protein>
<dbReference type="GO" id="GO:0035438">
    <property type="term" value="F:cyclic-di-GMP binding"/>
    <property type="evidence" value="ECO:0007669"/>
    <property type="project" value="InterPro"/>
</dbReference>
<dbReference type="Pfam" id="PF07238">
    <property type="entry name" value="PilZ"/>
    <property type="match status" value="1"/>
</dbReference>
<proteinExistence type="predicted"/>
<dbReference type="Proteomes" id="UP000266426">
    <property type="component" value="Unassembled WGS sequence"/>
</dbReference>
<evidence type="ECO:0000259" key="1">
    <source>
        <dbReference type="Pfam" id="PF07238"/>
    </source>
</evidence>
<dbReference type="AlphaFoldDB" id="A0A3A4QV58"/>
<sequence length="134" mass="15394">MEDHCLNDIPNKEFKGQEKRKYTRIPFNYVVTCRDFSGNVESVSHFAFMHSKNISAGGLLLESKYYYPPSSLLEIKLSVPSMLHSIKVVGEVIRSEEIKENHVYTLGISFVRIDNKDRNALIAFIEDHISAEEK</sequence>
<gene>
    <name evidence="2" type="ORF">C4541_09770</name>
</gene>
<accession>A0A3A4QV58</accession>
<dbReference type="Gene3D" id="2.40.10.220">
    <property type="entry name" value="predicted glycosyltransferase like domains"/>
    <property type="match status" value="1"/>
</dbReference>
<name>A0A3A4QV58_9BACT</name>
<organism evidence="2 3">
    <name type="scientific">Candidatus Auribacter fodinae</name>
    <dbReference type="NCBI Taxonomy" id="2093366"/>
    <lineage>
        <taxon>Bacteria</taxon>
        <taxon>Pseudomonadati</taxon>
        <taxon>Candidatus Auribacterota</taxon>
        <taxon>Candidatus Auribacteria</taxon>
        <taxon>Candidatus Auribacterales</taxon>
        <taxon>Candidatus Auribacteraceae</taxon>
        <taxon>Candidatus Auribacter</taxon>
    </lineage>
</organism>
<feature type="domain" description="PilZ" evidence="1">
    <location>
        <begin position="18"/>
        <end position="126"/>
    </location>
</feature>
<dbReference type="InterPro" id="IPR009875">
    <property type="entry name" value="PilZ_domain"/>
</dbReference>
<comment type="caution">
    <text evidence="2">The sequence shown here is derived from an EMBL/GenBank/DDBJ whole genome shotgun (WGS) entry which is preliminary data.</text>
</comment>
<reference evidence="2 3" key="1">
    <citation type="journal article" date="2017" name="ISME J.">
        <title>Energy and carbon metabolisms in a deep terrestrial subsurface fluid microbial community.</title>
        <authorList>
            <person name="Momper L."/>
            <person name="Jungbluth S.P."/>
            <person name="Lee M.D."/>
            <person name="Amend J.P."/>
        </authorList>
    </citation>
    <scope>NUCLEOTIDE SEQUENCE [LARGE SCALE GENOMIC DNA]</scope>
    <source>
        <strain evidence="2">SURF_26</strain>
    </source>
</reference>